<reference evidence="1 2" key="1">
    <citation type="journal article" date="2010" name="Nature">
        <title>The sequence and de novo assembly of the giant panda genome.</title>
        <authorList>
            <person name="Li R."/>
            <person name="Fan W."/>
            <person name="Tian G."/>
            <person name="Zhu H."/>
            <person name="He L."/>
            <person name="Cai J."/>
            <person name="Huang Q."/>
            <person name="Cai Q."/>
            <person name="Li B."/>
            <person name="Bai Y."/>
            <person name="Zhang Z."/>
            <person name="Zhang Y."/>
            <person name="Wang W."/>
            <person name="Li J."/>
            <person name="Wei F."/>
            <person name="Li H."/>
            <person name="Jian M."/>
            <person name="Li J."/>
            <person name="Zhang Z."/>
            <person name="Nielsen R."/>
            <person name="Li D."/>
            <person name="Gu W."/>
            <person name="Yang Z."/>
            <person name="Xuan Z."/>
            <person name="Ryder O.A."/>
            <person name="Leung F.C."/>
            <person name="Zhou Y."/>
            <person name="Cao J."/>
            <person name="Sun X."/>
            <person name="Fu Y."/>
            <person name="Fang X."/>
            <person name="Guo X."/>
            <person name="Wang B."/>
            <person name="Hou R."/>
            <person name="Shen F."/>
            <person name="Mu B."/>
            <person name="Ni P."/>
            <person name="Lin R."/>
            <person name="Qian W."/>
            <person name="Wang G."/>
            <person name="Yu C."/>
            <person name="Nie W."/>
            <person name="Wang J."/>
            <person name="Wu Z."/>
            <person name="Liang H."/>
            <person name="Min J."/>
            <person name="Wu Q."/>
            <person name="Cheng S."/>
            <person name="Ruan J."/>
            <person name="Wang M."/>
            <person name="Shi Z."/>
            <person name="Wen M."/>
            <person name="Liu B."/>
            <person name="Ren X."/>
            <person name="Zheng H."/>
            <person name="Dong D."/>
            <person name="Cook K."/>
            <person name="Shan G."/>
            <person name="Zhang H."/>
            <person name="Kosiol C."/>
            <person name="Xie X."/>
            <person name="Lu Z."/>
            <person name="Zheng H."/>
            <person name="Li Y."/>
            <person name="Steiner C.C."/>
            <person name="Lam T.T."/>
            <person name="Lin S."/>
            <person name="Zhang Q."/>
            <person name="Li G."/>
            <person name="Tian J."/>
            <person name="Gong T."/>
            <person name="Liu H."/>
            <person name="Zhang D."/>
            <person name="Fang L."/>
            <person name="Ye C."/>
            <person name="Zhang J."/>
            <person name="Hu W."/>
            <person name="Xu A."/>
            <person name="Ren Y."/>
            <person name="Zhang G."/>
            <person name="Bruford M.W."/>
            <person name="Li Q."/>
            <person name="Ma L."/>
            <person name="Guo Y."/>
            <person name="An N."/>
            <person name="Hu Y."/>
            <person name="Zheng Y."/>
            <person name="Shi Y."/>
            <person name="Li Z."/>
            <person name="Liu Q."/>
            <person name="Chen Y."/>
            <person name="Zhao J."/>
            <person name="Qu N."/>
            <person name="Zhao S."/>
            <person name="Tian F."/>
            <person name="Wang X."/>
            <person name="Wang H."/>
            <person name="Xu L."/>
            <person name="Liu X."/>
            <person name="Vinar T."/>
            <person name="Wang Y."/>
            <person name="Lam T.W."/>
            <person name="Yiu S.M."/>
            <person name="Liu S."/>
            <person name="Zhang H."/>
            <person name="Li D."/>
            <person name="Huang Y."/>
            <person name="Wang X."/>
            <person name="Yang G."/>
            <person name="Jiang Z."/>
            <person name="Wang J."/>
            <person name="Qin N."/>
            <person name="Li L."/>
            <person name="Li J."/>
            <person name="Bolund L."/>
            <person name="Kristiansen K."/>
            <person name="Wong G.K."/>
            <person name="Olson M."/>
            <person name="Zhang X."/>
            <person name="Li S."/>
            <person name="Yang H."/>
            <person name="Wang J."/>
            <person name="Wang J."/>
        </authorList>
    </citation>
    <scope>NUCLEOTIDE SEQUENCE [LARGE SCALE GENOMIC DNA]</scope>
</reference>
<evidence type="ECO:0000313" key="1">
    <source>
        <dbReference type="Ensembl" id="ENSAMEP00000037282.1"/>
    </source>
</evidence>
<organism evidence="1 2">
    <name type="scientific">Ailuropoda melanoleuca</name>
    <name type="common">Giant panda</name>
    <dbReference type="NCBI Taxonomy" id="9646"/>
    <lineage>
        <taxon>Eukaryota</taxon>
        <taxon>Metazoa</taxon>
        <taxon>Chordata</taxon>
        <taxon>Craniata</taxon>
        <taxon>Vertebrata</taxon>
        <taxon>Euteleostomi</taxon>
        <taxon>Mammalia</taxon>
        <taxon>Eutheria</taxon>
        <taxon>Laurasiatheria</taxon>
        <taxon>Carnivora</taxon>
        <taxon>Caniformia</taxon>
        <taxon>Ursidae</taxon>
        <taxon>Ailuropoda</taxon>
    </lineage>
</organism>
<keyword evidence="2" id="KW-1185">Reference proteome</keyword>
<name>A0A7N5KAR0_AILME</name>
<dbReference type="Ensembl" id="ENSAMET00000040662.1">
    <property type="protein sequence ID" value="ENSAMEP00000037282.1"/>
    <property type="gene ID" value="ENSAMEG00000027241.1"/>
</dbReference>
<accession>A0A7N5KAR0</accession>
<reference evidence="1" key="3">
    <citation type="submission" date="2025-09" db="UniProtKB">
        <authorList>
            <consortium name="Ensembl"/>
        </authorList>
    </citation>
    <scope>IDENTIFICATION</scope>
</reference>
<reference evidence="1" key="2">
    <citation type="submission" date="2025-08" db="UniProtKB">
        <authorList>
            <consortium name="Ensembl"/>
        </authorList>
    </citation>
    <scope>IDENTIFICATION</scope>
</reference>
<protein>
    <submittedName>
        <fullName evidence="1">Uncharacterized protein</fullName>
    </submittedName>
</protein>
<proteinExistence type="predicted"/>
<evidence type="ECO:0000313" key="2">
    <source>
        <dbReference type="Proteomes" id="UP000008912"/>
    </source>
</evidence>
<dbReference type="InParanoid" id="A0A7N5KAR0"/>
<sequence length="61" mass="6931">TTLWPNTWAICLPLSFLNSQLRYLNVINASRSFGRSAPTKNKMSEDSLAHLKRRATLGRIN</sequence>
<dbReference type="Proteomes" id="UP000008912">
    <property type="component" value="Unassembled WGS sequence"/>
</dbReference>
<dbReference type="AlphaFoldDB" id="A0A7N5KAR0"/>